<dbReference type="AlphaFoldDB" id="A0A9P6JWP5"/>
<gene>
    <name evidence="1" type="ORF">CPB83DRAFT_1101</name>
</gene>
<protein>
    <submittedName>
        <fullName evidence="1">Uncharacterized protein</fullName>
    </submittedName>
</protein>
<keyword evidence="2" id="KW-1185">Reference proteome</keyword>
<dbReference type="EMBL" id="MU157824">
    <property type="protein sequence ID" value="KAF9535263.1"/>
    <property type="molecule type" value="Genomic_DNA"/>
</dbReference>
<name>A0A9P6JWP5_9AGAR</name>
<comment type="caution">
    <text evidence="1">The sequence shown here is derived from an EMBL/GenBank/DDBJ whole genome shotgun (WGS) entry which is preliminary data.</text>
</comment>
<dbReference type="Proteomes" id="UP000807306">
    <property type="component" value="Unassembled WGS sequence"/>
</dbReference>
<proteinExistence type="predicted"/>
<evidence type="ECO:0000313" key="1">
    <source>
        <dbReference type="EMBL" id="KAF9535263.1"/>
    </source>
</evidence>
<accession>A0A9P6JWP5</accession>
<evidence type="ECO:0000313" key="2">
    <source>
        <dbReference type="Proteomes" id="UP000807306"/>
    </source>
</evidence>
<sequence>MTPFQNQGISTFATLFSAPFAHEVELLFHDRFETAPSTTSLALVSNFLSSMRVHQSGCSRFYEALAFNSVDPYDTHFRAWRRIRNGTSIKDLRGLSAELTFYFDLIVPASYEDILNCILPHINLHRVHSLLIETDMAGAVIARTFGILPHIQRIFPIYIGLPVLEALVLSREGSSTDQNDRIFFLSLTFVELEEMDFTNEEDRENEYEITMEQLSRCLRLRANTRPIRKLGIINCHGFDASMCSQLQDQVSQVHWDGLQEPRLW</sequence>
<reference evidence="1" key="1">
    <citation type="submission" date="2020-11" db="EMBL/GenBank/DDBJ databases">
        <authorList>
            <consortium name="DOE Joint Genome Institute"/>
            <person name="Ahrendt S."/>
            <person name="Riley R."/>
            <person name="Andreopoulos W."/>
            <person name="Labutti K."/>
            <person name="Pangilinan J."/>
            <person name="Ruiz-Duenas F.J."/>
            <person name="Barrasa J.M."/>
            <person name="Sanchez-Garcia M."/>
            <person name="Camarero S."/>
            <person name="Miyauchi S."/>
            <person name="Serrano A."/>
            <person name="Linde D."/>
            <person name="Babiker R."/>
            <person name="Drula E."/>
            <person name="Ayuso-Fernandez I."/>
            <person name="Pacheco R."/>
            <person name="Padilla G."/>
            <person name="Ferreira P."/>
            <person name="Barriuso J."/>
            <person name="Kellner H."/>
            <person name="Castanera R."/>
            <person name="Alfaro M."/>
            <person name="Ramirez L."/>
            <person name="Pisabarro A.G."/>
            <person name="Kuo A."/>
            <person name="Tritt A."/>
            <person name="Lipzen A."/>
            <person name="He G."/>
            <person name="Yan M."/>
            <person name="Ng V."/>
            <person name="Cullen D."/>
            <person name="Martin F."/>
            <person name="Rosso M.-N."/>
            <person name="Henrissat B."/>
            <person name="Hibbett D."/>
            <person name="Martinez A.T."/>
            <person name="Grigoriev I.V."/>
        </authorList>
    </citation>
    <scope>NUCLEOTIDE SEQUENCE</scope>
    <source>
        <strain evidence="1">CBS 506.95</strain>
    </source>
</reference>
<organism evidence="1 2">
    <name type="scientific">Crepidotus variabilis</name>
    <dbReference type="NCBI Taxonomy" id="179855"/>
    <lineage>
        <taxon>Eukaryota</taxon>
        <taxon>Fungi</taxon>
        <taxon>Dikarya</taxon>
        <taxon>Basidiomycota</taxon>
        <taxon>Agaricomycotina</taxon>
        <taxon>Agaricomycetes</taxon>
        <taxon>Agaricomycetidae</taxon>
        <taxon>Agaricales</taxon>
        <taxon>Agaricineae</taxon>
        <taxon>Crepidotaceae</taxon>
        <taxon>Crepidotus</taxon>
    </lineage>
</organism>